<dbReference type="Pfam" id="PF13476">
    <property type="entry name" value="AAA_23"/>
    <property type="match status" value="1"/>
</dbReference>
<sequence>MEANIIEEVKTLETEVKEFANSQPYWAKYLCSEILAGNEITDAIIDTSYSYLLEKLGLKEVTDKAEISISYNPNASDDFKENLYFASLTNVEGVNALAENQTIELTPSLTIIYGANGAGKSGYVRLLKNVFYSKDKGDILQNINIESGHKPVSATFNLSSDGTSISLKYPGDAGNGIFNQFAVFDGDIGKKHLSIRNDFSFRPAGLQLFNEFNAALEKLNAKLYSDVQKKSMANPFADDDIFQGESEIKSFLTQLSHNSRLEELKAHLPYTDEEKEKKTQLDKQYDDLKVALAQKDKALKELQSIKTQLADRKKNLETLNLWFNQTQLAAVVSAITDCKTKENSAKKEGIEKFKTDKVQNIGSTEWKQFIQAAEKFASTQGAREYPEIGDNCLLCHQSISDDTPKNLIRSYWEYIKSVAEQEAKIANEKLVKFKDGYEKLDFNQFPETDTLTVWLKEKFEADLTKLKEELKNQETISQALISSINAKKDLPQVEVQLDLSLLDVISVKVDKDIKAFEEDEQTRKLAELLKQKTYLAHKEKLESRYADIEKLNKNLIWVNKANQFNKQSFKSQSTNTEKRLSKEYFNTDYINAFNDECEQLNGKFGIEIDAKSSDAQSNRQLFLKGKDPSAILSEGEQKVIALADFIAETNITTINKGIIFDDPVNSLDEERKSVIAERLVSISKNKQVVIFTHDLVFVSSLINYSTDKSLLHECHWIENRNGKPGQVWLRNSPTYEKVYRNAEPVKKLYTGANNDECPPEQREFLVKSGFTALRTCYEVLVINDLFKNVVQRYNERVSVDSLSSVYFDETLINELLDSFAQCCRYMEGHTHSDKYAYKKPEPYHLNEEIQRYETIRTKIRKYKKNV</sequence>
<evidence type="ECO:0000259" key="2">
    <source>
        <dbReference type="Pfam" id="PF13476"/>
    </source>
</evidence>
<evidence type="ECO:0000313" key="3">
    <source>
        <dbReference type="EMBL" id="WQG84324.1"/>
    </source>
</evidence>
<dbReference type="EMBL" id="CP140158">
    <property type="protein sequence ID" value="WQG84324.1"/>
    <property type="molecule type" value="Genomic_DNA"/>
</dbReference>
<dbReference type="Proteomes" id="UP001324185">
    <property type="component" value="Chromosome"/>
</dbReference>
<gene>
    <name evidence="3" type="ORF">SR900_07575</name>
</gene>
<dbReference type="InterPro" id="IPR027417">
    <property type="entry name" value="P-loop_NTPase"/>
</dbReference>
<dbReference type="PANTHER" id="PTHR32182:SF22">
    <property type="entry name" value="ATP-DEPENDENT ENDONUCLEASE, OLD FAMILY-RELATED"/>
    <property type="match status" value="1"/>
</dbReference>
<dbReference type="RefSeq" id="WP_018624790.1">
    <property type="nucleotide sequence ID" value="NZ_CP140158.1"/>
</dbReference>
<feature type="coiled-coil region" evidence="1">
    <location>
        <begin position="285"/>
        <end position="319"/>
    </location>
</feature>
<organism evidence="3 4">
    <name type="scientific">Kangiella aquimarina</name>
    <dbReference type="NCBI Taxonomy" id="261965"/>
    <lineage>
        <taxon>Bacteria</taxon>
        <taxon>Pseudomonadati</taxon>
        <taxon>Pseudomonadota</taxon>
        <taxon>Gammaproteobacteria</taxon>
        <taxon>Kangiellales</taxon>
        <taxon>Kangiellaceae</taxon>
        <taxon>Kangiella</taxon>
    </lineage>
</organism>
<feature type="domain" description="Rad50/SbcC-type AAA" evidence="2">
    <location>
        <begin position="92"/>
        <end position="317"/>
    </location>
</feature>
<dbReference type="SUPFAM" id="SSF52540">
    <property type="entry name" value="P-loop containing nucleoside triphosphate hydrolases"/>
    <property type="match status" value="1"/>
</dbReference>
<dbReference type="PANTHER" id="PTHR32182">
    <property type="entry name" value="DNA REPLICATION AND REPAIR PROTEIN RECF"/>
    <property type="match status" value="1"/>
</dbReference>
<dbReference type="InterPro" id="IPR038729">
    <property type="entry name" value="Rad50/SbcC_AAA"/>
</dbReference>
<protein>
    <submittedName>
        <fullName evidence="3">AAA family ATPase</fullName>
    </submittedName>
</protein>
<name>A0ABZ0X1S1_9GAMM</name>
<evidence type="ECO:0000256" key="1">
    <source>
        <dbReference type="SAM" id="Coils"/>
    </source>
</evidence>
<keyword evidence="4" id="KW-1185">Reference proteome</keyword>
<evidence type="ECO:0000313" key="4">
    <source>
        <dbReference type="Proteomes" id="UP001324185"/>
    </source>
</evidence>
<keyword evidence="1" id="KW-0175">Coiled coil</keyword>
<dbReference type="Gene3D" id="3.40.50.300">
    <property type="entry name" value="P-loop containing nucleotide triphosphate hydrolases"/>
    <property type="match status" value="2"/>
</dbReference>
<accession>A0ABZ0X1S1</accession>
<proteinExistence type="predicted"/>
<reference evidence="3 4" key="1">
    <citation type="submission" date="2023-11" db="EMBL/GenBank/DDBJ databases">
        <title>MicrobeMod: A computational toolkit for identifying prokaryotic methylation and restriction-modification with nanopore sequencing.</title>
        <authorList>
            <person name="Crits-Christoph A."/>
            <person name="Kang S.C."/>
            <person name="Lee H."/>
            <person name="Ostrov N."/>
        </authorList>
    </citation>
    <scope>NUCLEOTIDE SEQUENCE [LARGE SCALE GENOMIC DNA]</scope>
    <source>
        <strain evidence="3 4">DSMZ 16071</strain>
    </source>
</reference>